<comment type="caution">
    <text evidence="14">The sequence shown here is derived from an EMBL/GenBank/DDBJ whole genome shotgun (WGS) entry which is preliminary data.</text>
</comment>
<feature type="transmembrane region" description="Helical" evidence="13">
    <location>
        <begin position="459"/>
        <end position="482"/>
    </location>
</feature>
<feature type="transmembrane region" description="Helical" evidence="13">
    <location>
        <begin position="277"/>
        <end position="295"/>
    </location>
</feature>
<feature type="transmembrane region" description="Helical" evidence="13">
    <location>
        <begin position="336"/>
        <end position="358"/>
    </location>
</feature>
<keyword evidence="6 12" id="KW-0633">Potassium transport</keyword>
<evidence type="ECO:0000256" key="12">
    <source>
        <dbReference type="PIRNR" id="PIRNR006247"/>
    </source>
</evidence>
<keyword evidence="9 13" id="KW-1133">Transmembrane helix</keyword>
<evidence type="ECO:0000313" key="14">
    <source>
        <dbReference type="EMBL" id="MBM6703898.1"/>
    </source>
</evidence>
<reference evidence="14 15" key="1">
    <citation type="journal article" date="2021" name="Sci. Rep.">
        <title>The distribution of antibiotic resistance genes in chicken gut microbiota commensals.</title>
        <authorList>
            <person name="Juricova H."/>
            <person name="Matiasovicova J."/>
            <person name="Kubasova T."/>
            <person name="Cejkova D."/>
            <person name="Rychlik I."/>
        </authorList>
    </citation>
    <scope>NUCLEOTIDE SEQUENCE [LARGE SCALE GENOMIC DNA]</scope>
    <source>
        <strain evidence="14 15">An829</strain>
    </source>
</reference>
<evidence type="ECO:0000313" key="15">
    <source>
        <dbReference type="Proteomes" id="UP000715095"/>
    </source>
</evidence>
<keyword evidence="7 13" id="KW-0812">Transmembrane</keyword>
<keyword evidence="5 12" id="KW-0997">Cell inner membrane</keyword>
<feature type="transmembrane region" description="Helical" evidence="13">
    <location>
        <begin position="307"/>
        <end position="324"/>
    </location>
</feature>
<keyword evidence="11 12" id="KW-0472">Membrane</keyword>
<gene>
    <name evidence="14" type="ORF">H6A60_05290</name>
</gene>
<feature type="transmembrane region" description="Helical" evidence="13">
    <location>
        <begin position="12"/>
        <end position="30"/>
    </location>
</feature>
<evidence type="ECO:0000256" key="5">
    <source>
        <dbReference type="ARBA" id="ARBA00022519"/>
    </source>
</evidence>
<keyword evidence="10 12" id="KW-0406">Ion transport</keyword>
<comment type="subcellular location">
    <subcellularLocation>
        <location evidence="1 12">Cell inner membrane</location>
        <topology evidence="1 12">Multi-pass membrane protein</topology>
    </subcellularLocation>
</comment>
<feature type="transmembrane region" description="Helical" evidence="13">
    <location>
        <begin position="239"/>
        <end position="257"/>
    </location>
</feature>
<evidence type="ECO:0000256" key="1">
    <source>
        <dbReference type="ARBA" id="ARBA00004429"/>
    </source>
</evidence>
<comment type="similarity">
    <text evidence="2 12">Belongs to the TrkH potassium transport family.</text>
</comment>
<feature type="transmembrane region" description="Helical" evidence="13">
    <location>
        <begin position="135"/>
        <end position="163"/>
    </location>
</feature>
<dbReference type="Pfam" id="PF02386">
    <property type="entry name" value="TrkH"/>
    <property type="match status" value="1"/>
</dbReference>
<evidence type="ECO:0000256" key="13">
    <source>
        <dbReference type="SAM" id="Phobius"/>
    </source>
</evidence>
<dbReference type="InterPro" id="IPR003445">
    <property type="entry name" value="Cat_transpt"/>
</dbReference>
<evidence type="ECO:0000256" key="2">
    <source>
        <dbReference type="ARBA" id="ARBA00009137"/>
    </source>
</evidence>
<dbReference type="PIRSF" id="PIRSF006247">
    <property type="entry name" value="TrkH"/>
    <property type="match status" value="1"/>
</dbReference>
<dbReference type="InterPro" id="IPR004772">
    <property type="entry name" value="TrkH"/>
</dbReference>
<keyword evidence="15" id="KW-1185">Reference proteome</keyword>
<accession>A0ABS2DT86</accession>
<comment type="function">
    <text evidence="12">Low-affinity potassium transport system. Interacts with Trk system potassium uptake protein TrkA.</text>
</comment>
<evidence type="ECO:0000256" key="11">
    <source>
        <dbReference type="ARBA" id="ARBA00023136"/>
    </source>
</evidence>
<sequence length="489" mass="53161">MITYLICPVLHVLGPVLIWFGAVMLIPYGVSLYKADGADFVFAQSAAATISIGLLLTIAFWKFKREMTAQHGFLVVTLSWTSIAAAATLPIMLYLPQYGFIQAFFETMSCLTTTGASMMNDLEGLPLSINGWRCLLAWIGGMGLIVFSVAILPLLGVGGAQIMKAEMSGPLKETRLTPRVAETARALYMIYFGLSVASAIAYHLAGMEWEDAIMHMMTTVSLSGISPHDASFGYFNSQAVNLVAVIFMAICGCNFAMHFVVWRRRNPFLYLRDPETLGWFGVLAALTTVMTLYFLRTGVETTTWEAILSAAFVVFSTASTTGYTNPDLAYAMMPPALTLILMASAAFATCAGSTGGGIRMVRVIILLKEVSREFRHLLMPNAVLPLKVGGYVVSRNIFAGVCVYLIVWMLSIAAGSLSLMISGFEPIDAFSTAYACITNLGLALGSLESAGNFASLSNIQLGICTFLMLLGRLELFTVLILFTRTFWRH</sequence>
<keyword evidence="3 12" id="KW-0813">Transport</keyword>
<evidence type="ECO:0000256" key="6">
    <source>
        <dbReference type="ARBA" id="ARBA00022538"/>
    </source>
</evidence>
<evidence type="ECO:0000256" key="3">
    <source>
        <dbReference type="ARBA" id="ARBA00022448"/>
    </source>
</evidence>
<proteinExistence type="inferred from homology"/>
<evidence type="ECO:0000256" key="10">
    <source>
        <dbReference type="ARBA" id="ARBA00023065"/>
    </source>
</evidence>
<feature type="transmembrane region" description="Helical" evidence="13">
    <location>
        <begin position="397"/>
        <end position="417"/>
    </location>
</feature>
<feature type="transmembrane region" description="Helical" evidence="13">
    <location>
        <begin position="73"/>
        <end position="95"/>
    </location>
</feature>
<dbReference type="Proteomes" id="UP000715095">
    <property type="component" value="Unassembled WGS sequence"/>
</dbReference>
<evidence type="ECO:0000256" key="7">
    <source>
        <dbReference type="ARBA" id="ARBA00022692"/>
    </source>
</evidence>
<protein>
    <recommendedName>
        <fullName evidence="12">Trk system potassium uptake protein</fullName>
    </recommendedName>
</protein>
<organism evidence="14 15">
    <name type="scientific">Sutterella massiliensis</name>
    <dbReference type="NCBI Taxonomy" id="1816689"/>
    <lineage>
        <taxon>Bacteria</taxon>
        <taxon>Pseudomonadati</taxon>
        <taxon>Pseudomonadota</taxon>
        <taxon>Betaproteobacteria</taxon>
        <taxon>Burkholderiales</taxon>
        <taxon>Sutterellaceae</taxon>
        <taxon>Sutterella</taxon>
    </lineage>
</organism>
<keyword evidence="8 12" id="KW-0630">Potassium</keyword>
<evidence type="ECO:0000256" key="4">
    <source>
        <dbReference type="ARBA" id="ARBA00022475"/>
    </source>
</evidence>
<dbReference type="EMBL" id="JACJJC010000006">
    <property type="protein sequence ID" value="MBM6703898.1"/>
    <property type="molecule type" value="Genomic_DNA"/>
</dbReference>
<dbReference type="PANTHER" id="PTHR32024:SF2">
    <property type="entry name" value="TRK SYSTEM POTASSIUM UPTAKE PROTEIN TRKG-RELATED"/>
    <property type="match status" value="1"/>
</dbReference>
<name>A0ABS2DT86_9BURK</name>
<dbReference type="PANTHER" id="PTHR32024">
    <property type="entry name" value="TRK SYSTEM POTASSIUM UPTAKE PROTEIN TRKG-RELATED"/>
    <property type="match status" value="1"/>
</dbReference>
<evidence type="ECO:0000256" key="8">
    <source>
        <dbReference type="ARBA" id="ARBA00022958"/>
    </source>
</evidence>
<keyword evidence="4 12" id="KW-1003">Cell membrane</keyword>
<feature type="transmembrane region" description="Helical" evidence="13">
    <location>
        <begin position="184"/>
        <end position="205"/>
    </location>
</feature>
<feature type="transmembrane region" description="Helical" evidence="13">
    <location>
        <begin position="42"/>
        <end position="61"/>
    </location>
</feature>
<evidence type="ECO:0000256" key="9">
    <source>
        <dbReference type="ARBA" id="ARBA00022989"/>
    </source>
</evidence>